<dbReference type="SUPFAM" id="SSF48371">
    <property type="entry name" value="ARM repeat"/>
    <property type="match status" value="1"/>
</dbReference>
<dbReference type="GO" id="GO:0032040">
    <property type="term" value="C:small-subunit processome"/>
    <property type="evidence" value="ECO:0007669"/>
    <property type="project" value="TreeGrafter"/>
</dbReference>
<evidence type="ECO:0000313" key="8">
    <source>
        <dbReference type="EMBL" id="SAM06263.1"/>
    </source>
</evidence>
<evidence type="ECO:0000313" key="9">
    <source>
        <dbReference type="Proteomes" id="UP000078561"/>
    </source>
</evidence>
<dbReference type="AlphaFoldDB" id="A0A163KD84"/>
<evidence type="ECO:0000256" key="6">
    <source>
        <dbReference type="SAM" id="Phobius"/>
    </source>
</evidence>
<feature type="transmembrane region" description="Helical" evidence="6">
    <location>
        <begin position="478"/>
        <end position="498"/>
    </location>
</feature>
<keyword evidence="6" id="KW-0472">Membrane</keyword>
<feature type="compositionally biased region" description="Basic and acidic residues" evidence="5">
    <location>
        <begin position="330"/>
        <end position="340"/>
    </location>
</feature>
<evidence type="ECO:0000256" key="2">
    <source>
        <dbReference type="ARBA" id="ARBA00007797"/>
    </source>
</evidence>
<dbReference type="FunCoup" id="A0A163KD84">
    <property type="interactions" value="574"/>
</dbReference>
<keyword evidence="3 6" id="KW-0812">Transmembrane</keyword>
<sequence length="608" mass="69057">MSQPLKRKRDAAKPLDFKEARQQIRTLEAGLADKSNLNNIIDLLAFAQPTQPAKTIHAAIHALHRVFTNFLLLGELQKQTLAALSAAVKSSSPNTKSKKVKSAMEKYQLEAAKKDSPETPVISAAGKVTLWLRDQYKDFLAVLRALLDNDEPGLQLPALTILMALLKSESEANQRYSKLQTTFANDLFGPVVEAMLTSTHFQGPLQKDFVEKYANVYDDVRFYFFKDCAEIIDKTLGKKKEQGQGNNSKRQKLNQSQRQGLHLLLVNAFSVAEQIRSMPTESSELDDFWSLHPSTMATISSSNDTNDTEEDGIDTLLGGSLSDVEDDENDAKKPATKERQQQPPLLQLRVHKQTFSKGWLAILRLPMTEEYYRRTLLIMHKRILPHLAEPRLLMDFLTDSYNVGGAISLLALNGIFTLITEHNLDYPDFYKKLYSLLDRDLLHMKYRSRFFRLLELFLSSGYLPAALIAAFIKRLARLSLTAPPAASVIIVPFIYNLLKRHPTCMKMIHSQSTTSASTDPYDFNTSDPYNCQAIDSSLWELQSLSQHYYSNVSTLAKIFTEQFLKPKYNLEDFLDHTYATFFKTESERKRKRTPALAIEKPGESVWEL</sequence>
<dbReference type="EMBL" id="LT554579">
    <property type="protein sequence ID" value="SAM06263.1"/>
    <property type="molecule type" value="Genomic_DNA"/>
</dbReference>
<dbReference type="InterPro" id="IPR005612">
    <property type="entry name" value="CCAAT-binding_factor"/>
</dbReference>
<keyword evidence="4 6" id="KW-1133">Transmembrane helix</keyword>
<feature type="region of interest" description="Disordered" evidence="5">
    <location>
        <begin position="299"/>
        <end position="344"/>
    </location>
</feature>
<dbReference type="GO" id="GO:0042254">
    <property type="term" value="P:ribosome biogenesis"/>
    <property type="evidence" value="ECO:0007669"/>
    <property type="project" value="InterPro"/>
</dbReference>
<dbReference type="GO" id="GO:0030692">
    <property type="term" value="C:Noc4p-Nop14p complex"/>
    <property type="evidence" value="ECO:0007669"/>
    <property type="project" value="TreeGrafter"/>
</dbReference>
<organism evidence="8">
    <name type="scientific">Absidia glauca</name>
    <name type="common">Pin mould</name>
    <dbReference type="NCBI Taxonomy" id="4829"/>
    <lineage>
        <taxon>Eukaryota</taxon>
        <taxon>Fungi</taxon>
        <taxon>Fungi incertae sedis</taxon>
        <taxon>Mucoromycota</taxon>
        <taxon>Mucoromycotina</taxon>
        <taxon>Mucoromycetes</taxon>
        <taxon>Mucorales</taxon>
        <taxon>Cunninghamellaceae</taxon>
        <taxon>Absidia</taxon>
    </lineage>
</organism>
<accession>A0A163KD84</accession>
<evidence type="ECO:0000256" key="5">
    <source>
        <dbReference type="SAM" id="MobiDB-lite"/>
    </source>
</evidence>
<dbReference type="InParanoid" id="A0A163KD84"/>
<dbReference type="GO" id="GO:0031965">
    <property type="term" value="C:nuclear membrane"/>
    <property type="evidence" value="ECO:0007669"/>
    <property type="project" value="UniProtKB-SubCell"/>
</dbReference>
<dbReference type="PANTHER" id="PTHR12455">
    <property type="entry name" value="NUCLEOLAR COMPLEX PROTEIN 4"/>
    <property type="match status" value="1"/>
</dbReference>
<evidence type="ECO:0000256" key="3">
    <source>
        <dbReference type="ARBA" id="ARBA00022692"/>
    </source>
</evidence>
<evidence type="ECO:0000256" key="4">
    <source>
        <dbReference type="ARBA" id="ARBA00022989"/>
    </source>
</evidence>
<feature type="domain" description="CCAAT-binding factor" evidence="7">
    <location>
        <begin position="408"/>
        <end position="556"/>
    </location>
</feature>
<evidence type="ECO:0000259" key="7">
    <source>
        <dbReference type="Pfam" id="PF03914"/>
    </source>
</evidence>
<keyword evidence="9" id="KW-1185">Reference proteome</keyword>
<dbReference type="Proteomes" id="UP000078561">
    <property type="component" value="Unassembled WGS sequence"/>
</dbReference>
<dbReference type="Pfam" id="PF03914">
    <property type="entry name" value="CBF"/>
    <property type="match status" value="1"/>
</dbReference>
<comment type="subcellular location">
    <subcellularLocation>
        <location evidence="1">Nucleus membrane</location>
        <topology evidence="1">Multi-pass membrane protein</topology>
    </subcellularLocation>
</comment>
<name>A0A163KD84_ABSGL</name>
<evidence type="ECO:0000256" key="1">
    <source>
        <dbReference type="ARBA" id="ARBA00004232"/>
    </source>
</evidence>
<dbReference type="OMA" id="HDDVRWF"/>
<protein>
    <recommendedName>
        <fullName evidence="7">CCAAT-binding factor domain-containing protein</fullName>
    </recommendedName>
</protein>
<dbReference type="InterPro" id="IPR016024">
    <property type="entry name" value="ARM-type_fold"/>
</dbReference>
<dbReference type="PANTHER" id="PTHR12455:SF0">
    <property type="entry name" value="NUCLEOLAR COMPLEX PROTEIN 4 HOMOLOG"/>
    <property type="match status" value="1"/>
</dbReference>
<reference evidence="8" key="1">
    <citation type="submission" date="2016-04" db="EMBL/GenBank/DDBJ databases">
        <authorList>
            <person name="Evans L.H."/>
            <person name="Alamgir A."/>
            <person name="Owens N."/>
            <person name="Weber N.D."/>
            <person name="Virtaneva K."/>
            <person name="Barbian K."/>
            <person name="Babar A."/>
            <person name="Rosenke K."/>
        </authorList>
    </citation>
    <scope>NUCLEOTIDE SEQUENCE [LARGE SCALE GENOMIC DNA]</scope>
    <source>
        <strain evidence="8">CBS 101.48</strain>
    </source>
</reference>
<dbReference type="OrthoDB" id="10263185at2759"/>
<comment type="similarity">
    <text evidence="2">Belongs to the CBF/MAK21 family.</text>
</comment>
<feature type="transmembrane region" description="Helical" evidence="6">
    <location>
        <begin position="453"/>
        <end position="472"/>
    </location>
</feature>
<gene>
    <name evidence="8" type="primary">ABSGL_12151.1 scaffold 12710</name>
</gene>
<proteinExistence type="inferred from homology"/>
<dbReference type="STRING" id="4829.A0A163KD84"/>
<dbReference type="InterPro" id="IPR027193">
    <property type="entry name" value="Noc4"/>
</dbReference>